<evidence type="ECO:0000313" key="1">
    <source>
        <dbReference type="EMBL" id="CAA9210588.1"/>
    </source>
</evidence>
<reference evidence="1" key="1">
    <citation type="submission" date="2020-02" db="EMBL/GenBank/DDBJ databases">
        <authorList>
            <person name="Meier V. D."/>
        </authorList>
    </citation>
    <scope>NUCLEOTIDE SEQUENCE</scope>
    <source>
        <strain evidence="1">AVDCRST_MAG26</strain>
    </source>
</reference>
<dbReference type="EMBL" id="CADCTK010000020">
    <property type="protein sequence ID" value="CAA9210588.1"/>
    <property type="molecule type" value="Genomic_DNA"/>
</dbReference>
<accession>A0A6J4H290</accession>
<name>A0A6J4H290_9CHLR</name>
<organism evidence="1">
    <name type="scientific">uncultured Chloroflexia bacterium</name>
    <dbReference type="NCBI Taxonomy" id="1672391"/>
    <lineage>
        <taxon>Bacteria</taxon>
        <taxon>Bacillati</taxon>
        <taxon>Chloroflexota</taxon>
        <taxon>Chloroflexia</taxon>
        <taxon>environmental samples</taxon>
    </lineage>
</organism>
<gene>
    <name evidence="1" type="ORF">AVDCRST_MAG26-77</name>
</gene>
<protein>
    <submittedName>
        <fullName evidence="1">Uncharacterized protein</fullName>
    </submittedName>
</protein>
<sequence>MRAIWQLDNEIGISAAVDSHDRDLPAAQWVMGMGNSYRFRSLLG</sequence>
<dbReference type="AlphaFoldDB" id="A0A6J4H290"/>
<proteinExistence type="predicted"/>